<evidence type="ECO:0000256" key="3">
    <source>
        <dbReference type="ARBA" id="ARBA00022723"/>
    </source>
</evidence>
<feature type="active site" description="Proton acceptor" evidence="7">
    <location>
        <position position="335"/>
    </location>
</feature>
<proteinExistence type="inferred from homology"/>
<dbReference type="EMBL" id="JAAKZH010000012">
    <property type="protein sequence ID" value="NGO66573.1"/>
    <property type="molecule type" value="Genomic_DNA"/>
</dbReference>
<dbReference type="RefSeq" id="WP_163906365.1">
    <property type="nucleotide sequence ID" value="NZ_CP048428.1"/>
</dbReference>
<dbReference type="GO" id="GO:0046872">
    <property type="term" value="F:metal ion binding"/>
    <property type="evidence" value="ECO:0007669"/>
    <property type="project" value="UniProtKB-KW"/>
</dbReference>
<dbReference type="GO" id="GO:0051287">
    <property type="term" value="F:NAD binding"/>
    <property type="evidence" value="ECO:0007669"/>
    <property type="project" value="InterPro"/>
</dbReference>
<dbReference type="NCBIfam" id="TIGR00069">
    <property type="entry name" value="hisD"/>
    <property type="match status" value="1"/>
</dbReference>
<comment type="cofactor">
    <cofactor evidence="1">
        <name>Zn(2+)</name>
        <dbReference type="ChEBI" id="CHEBI:29105"/>
    </cofactor>
</comment>
<evidence type="ECO:0000256" key="2">
    <source>
        <dbReference type="ARBA" id="ARBA00010178"/>
    </source>
</evidence>
<comment type="similarity">
    <text evidence="2 6 8">Belongs to the histidinol dehydrogenase family.</text>
</comment>
<name>A0A6M1S6J3_9HYPH</name>
<dbReference type="InterPro" id="IPR022695">
    <property type="entry name" value="Histidinol_DH_monofunct"/>
</dbReference>
<organism evidence="9 10">
    <name type="scientific">Rhizobium daejeonense</name>
    <dbReference type="NCBI Taxonomy" id="240521"/>
    <lineage>
        <taxon>Bacteria</taxon>
        <taxon>Pseudomonadati</taxon>
        <taxon>Pseudomonadota</taxon>
        <taxon>Alphaproteobacteria</taxon>
        <taxon>Hyphomicrobiales</taxon>
        <taxon>Rhizobiaceae</taxon>
        <taxon>Rhizobium/Agrobacterium group</taxon>
        <taxon>Rhizobium</taxon>
    </lineage>
</organism>
<dbReference type="InterPro" id="IPR016161">
    <property type="entry name" value="Ald_DH/histidinol_DH"/>
</dbReference>
<evidence type="ECO:0000256" key="7">
    <source>
        <dbReference type="PIRSR" id="PIRSR000099-1"/>
    </source>
</evidence>
<evidence type="ECO:0000256" key="4">
    <source>
        <dbReference type="ARBA" id="ARBA00022833"/>
    </source>
</evidence>
<reference evidence="9 10" key="1">
    <citation type="submission" date="2020-02" db="EMBL/GenBank/DDBJ databases">
        <title>Genome sequence of the type strain CCBAU10050 of Rhizobium daejeonense.</title>
        <authorList>
            <person name="Gao J."/>
            <person name="Sun J."/>
        </authorList>
    </citation>
    <scope>NUCLEOTIDE SEQUENCE [LARGE SCALE GENOMIC DNA]</scope>
    <source>
        <strain evidence="9 10">CCBAU10050</strain>
    </source>
</reference>
<evidence type="ECO:0000256" key="6">
    <source>
        <dbReference type="PIRNR" id="PIRNR000099"/>
    </source>
</evidence>
<accession>A0A6M1S6J3</accession>
<comment type="caution">
    <text evidence="9">The sequence shown here is derived from an EMBL/GenBank/DDBJ whole genome shotgun (WGS) entry which is preliminary data.</text>
</comment>
<dbReference type="InterPro" id="IPR012131">
    <property type="entry name" value="Hstdl_DH"/>
</dbReference>
<sequence>MSDSPVSIHKLDQLNETERKNLLQRTENDLSTFMDKVIPIIEAVRCDGDKALADFANKFDKSPITADQIRATPEEFAAARASVDQELIETLKFAAGNIRLFHEKQMPETLALHETHAGVLVGDRWNAIDSVACYVPRGKGSFPSSVLMTAIPAKVAGVKKVIVITPPGPDGTVDPATLVAAEIAGVSDVFKCGGAQGIAAVAYGTKTVPKCDKVVGPGSPWVVAAKKQLSSVIDPGSPAGPSELIIFSDGTVPPELVALDLCVESEHGPDSSVFFVTDNEEFARAVASHVPSYWSQMGDVRAQYSRTVLTGQRGGIVVAGTREEAFAYVNDYAPEHLAVLADNAWQYLTRFEHAGEILLGSHSAISVANFVLGPSHVLPTGGAAKTTSPLAVFDFLKRTSIASLTEGAYQGFAAHAERLARYEGFDGHANAVSAIRNQALRSPAKSV</sequence>
<dbReference type="PANTHER" id="PTHR21256:SF2">
    <property type="entry name" value="HISTIDINE BIOSYNTHESIS TRIFUNCTIONAL PROTEIN"/>
    <property type="match status" value="1"/>
</dbReference>
<keyword evidence="10" id="KW-1185">Reference proteome</keyword>
<dbReference type="FunFam" id="3.40.50.1980:FF:000001">
    <property type="entry name" value="Histidinol dehydrogenase"/>
    <property type="match status" value="1"/>
</dbReference>
<gene>
    <name evidence="9" type="primary">hisD</name>
    <name evidence="9" type="ORF">G6N76_23165</name>
</gene>
<evidence type="ECO:0000256" key="5">
    <source>
        <dbReference type="ARBA" id="ARBA00023002"/>
    </source>
</evidence>
<dbReference type="GO" id="GO:0004399">
    <property type="term" value="F:histidinol dehydrogenase activity"/>
    <property type="evidence" value="ECO:0007669"/>
    <property type="project" value="UniProtKB-EC"/>
</dbReference>
<evidence type="ECO:0000256" key="1">
    <source>
        <dbReference type="ARBA" id="ARBA00001947"/>
    </source>
</evidence>
<dbReference type="PANTHER" id="PTHR21256">
    <property type="entry name" value="HISTIDINOL DEHYDROGENASE HDH"/>
    <property type="match status" value="1"/>
</dbReference>
<dbReference type="Gene3D" id="3.40.50.1980">
    <property type="entry name" value="Nitrogenase molybdenum iron protein domain"/>
    <property type="match status" value="2"/>
</dbReference>
<dbReference type="GO" id="GO:0000105">
    <property type="term" value="P:L-histidine biosynthetic process"/>
    <property type="evidence" value="ECO:0007669"/>
    <property type="project" value="InterPro"/>
</dbReference>
<dbReference type="SUPFAM" id="SSF53720">
    <property type="entry name" value="ALDH-like"/>
    <property type="match status" value="1"/>
</dbReference>
<dbReference type="GO" id="GO:0005737">
    <property type="term" value="C:cytoplasm"/>
    <property type="evidence" value="ECO:0007669"/>
    <property type="project" value="TreeGrafter"/>
</dbReference>
<keyword evidence="4" id="KW-0862">Zinc</keyword>
<dbReference type="AlphaFoldDB" id="A0A6M1S6J3"/>
<dbReference type="PIRSF" id="PIRSF000099">
    <property type="entry name" value="Histidinol_dh"/>
    <property type="match status" value="1"/>
</dbReference>
<protein>
    <submittedName>
        <fullName evidence="9">Histidinol dehydrogenase</fullName>
        <ecNumber evidence="9">1.1.1.23</ecNumber>
    </submittedName>
</protein>
<keyword evidence="3" id="KW-0479">Metal-binding</keyword>
<dbReference type="PRINTS" id="PR00083">
    <property type="entry name" value="HOLDHDRGNASE"/>
</dbReference>
<keyword evidence="5 6" id="KW-0560">Oxidoreductase</keyword>
<feature type="active site" description="Proton acceptor" evidence="7">
    <location>
        <position position="336"/>
    </location>
</feature>
<dbReference type="Proteomes" id="UP000477849">
    <property type="component" value="Unassembled WGS sequence"/>
</dbReference>
<dbReference type="Pfam" id="PF00815">
    <property type="entry name" value="Histidinol_dh"/>
    <property type="match status" value="1"/>
</dbReference>
<dbReference type="CDD" id="cd06572">
    <property type="entry name" value="Histidinol_dh"/>
    <property type="match status" value="1"/>
</dbReference>
<dbReference type="EC" id="1.1.1.23" evidence="9"/>
<evidence type="ECO:0000313" key="9">
    <source>
        <dbReference type="EMBL" id="NGO66573.1"/>
    </source>
</evidence>
<evidence type="ECO:0000256" key="8">
    <source>
        <dbReference type="RuleBase" id="RU004175"/>
    </source>
</evidence>
<evidence type="ECO:0000313" key="10">
    <source>
        <dbReference type="Proteomes" id="UP000477849"/>
    </source>
</evidence>
<dbReference type="Gene3D" id="1.20.5.1300">
    <property type="match status" value="1"/>
</dbReference>